<dbReference type="InterPro" id="IPR047150">
    <property type="entry name" value="SGT"/>
</dbReference>
<keyword evidence="2" id="KW-0802">TPR repeat</keyword>
<gene>
    <name evidence="4" type="ORF">CSKR_103001</name>
</gene>
<dbReference type="OrthoDB" id="2335338at2759"/>
<evidence type="ECO:0000256" key="2">
    <source>
        <dbReference type="ARBA" id="ARBA00022803"/>
    </source>
</evidence>
<evidence type="ECO:0000313" key="5">
    <source>
        <dbReference type="Proteomes" id="UP000286415"/>
    </source>
</evidence>
<dbReference type="PROSITE" id="PS50293">
    <property type="entry name" value="TPR_REGION"/>
    <property type="match status" value="2"/>
</dbReference>
<reference evidence="4 5" key="1">
    <citation type="journal article" date="2018" name="Biotechnol. Adv.">
        <title>Improved genomic resources and new bioinformatic workflow for the carcinogenic parasite Clonorchis sinensis: Biotechnological implications.</title>
        <authorList>
            <person name="Wang D."/>
            <person name="Korhonen P.K."/>
            <person name="Gasser R.B."/>
            <person name="Young N.D."/>
        </authorList>
    </citation>
    <scope>NUCLEOTIDE SEQUENCE [LARGE SCALE GENOMIC DNA]</scope>
    <source>
        <strain evidence="4">Cs-k2</strain>
    </source>
</reference>
<dbReference type="PROSITE" id="PS50005">
    <property type="entry name" value="TPR"/>
    <property type="match status" value="3"/>
</dbReference>
<dbReference type="EMBL" id="NIRI02000056">
    <property type="protein sequence ID" value="KAG5444378.1"/>
    <property type="molecule type" value="Genomic_DNA"/>
</dbReference>
<evidence type="ECO:0000256" key="1">
    <source>
        <dbReference type="ARBA" id="ARBA00022737"/>
    </source>
</evidence>
<accession>A0A3R7G6X0</accession>
<dbReference type="InterPro" id="IPR011990">
    <property type="entry name" value="TPR-like_helical_dom_sf"/>
</dbReference>
<dbReference type="AlphaFoldDB" id="A0A3R7G6X0"/>
<dbReference type="GO" id="GO:0006620">
    <property type="term" value="P:post-translational protein targeting to endoplasmic reticulum membrane"/>
    <property type="evidence" value="ECO:0007669"/>
    <property type="project" value="TreeGrafter"/>
</dbReference>
<feature type="region of interest" description="Disordered" evidence="3">
    <location>
        <begin position="421"/>
        <end position="457"/>
    </location>
</feature>
<dbReference type="InterPro" id="IPR019734">
    <property type="entry name" value="TPR_rpt"/>
</dbReference>
<sequence length="787" mass="85454">MRTVVVGCLVAHVQLLEVSQWLRRELTVLDVRRSNPTSALRLPLSGVGQPDIISAFVLPIGWHGSCALERRYSLADDELRPSVSASMPILRLTFLSLSVTLLARPRWPKWLEREFTDPKVRGSNPTSASRLPLSRLGQPGSIPALVQPSGDMAVRHRKGATAERPYVALENEGKWDSGGVRNRNLPVCSKTSGSRLLIHAIVAKQCLESAFNLPAETNRSAPDLLALFKAASKDAKSSSQPEPTEEAKTMAETLKNQGNLCMKEGQFEEAIACYTKAIELSPYNAVYFCNRAAAHSRLEQQDKAIEDCQSALKIDPKYSKAYGRMGIAYSSLGDYGKAAEAYRKALELDPTNENCQQNLALAEERLKESGIGSAAAGGLDIGAILNNPMMQNIACQLMRDPNTQNAMADLFRSTFGAASGGAGGGVPTAASTNAANSTSDTDAAQNGPSGGPPNVDQFLRLGQQLAQQLRAANPQLVDQLRQTFQNTSSDPAAGPTHNKFATGICGGEVAQWLEREFTDRKVRVSNPTSESRHFLSRLGQPGNIPALVLPSGGMAVRHQKGATAKRLGLAAFVHVTLPMSGCHATRKKLGGRDTARLPTLDRRSRDAEVEFEPRTFRSVNSRNKHLSHLALPRPGRESVPSKVMERILKQAILDHLTSNNLIPPVQHGLLPNYSCVTNMLVYSENLTQAKDEEIILAVPCFLVCESDIWLPSSIPVEDSIYAKLTDRRVHGSNRTSASRLLLSRLGQPGSIPVLVQPSGGTAVRHRKGATAKRLIDFLTVPQNRRPN</sequence>
<dbReference type="PANTHER" id="PTHR45831:SF2">
    <property type="entry name" value="LD24721P"/>
    <property type="match status" value="1"/>
</dbReference>
<dbReference type="PANTHER" id="PTHR45831">
    <property type="entry name" value="LD24721P"/>
    <property type="match status" value="1"/>
</dbReference>
<dbReference type="GO" id="GO:0016020">
    <property type="term" value="C:membrane"/>
    <property type="evidence" value="ECO:0007669"/>
    <property type="project" value="TreeGrafter"/>
</dbReference>
<dbReference type="SMART" id="SM00028">
    <property type="entry name" value="TPR"/>
    <property type="match status" value="3"/>
</dbReference>
<name>A0A3R7G6X0_CLOSI</name>
<evidence type="ECO:0000256" key="3">
    <source>
        <dbReference type="SAM" id="MobiDB-lite"/>
    </source>
</evidence>
<protein>
    <submittedName>
        <fullName evidence="4">Small glutamine-rich tetratricopeptide repeat-containing protein alpha</fullName>
    </submittedName>
</protein>
<feature type="compositionally biased region" description="Low complexity" evidence="3">
    <location>
        <begin position="427"/>
        <end position="444"/>
    </location>
</feature>
<dbReference type="GO" id="GO:0060090">
    <property type="term" value="F:molecular adaptor activity"/>
    <property type="evidence" value="ECO:0007669"/>
    <property type="project" value="TreeGrafter"/>
</dbReference>
<dbReference type="InParanoid" id="A0A3R7G6X0"/>
<comment type="caution">
    <text evidence="4">The sequence shown here is derived from an EMBL/GenBank/DDBJ whole genome shotgun (WGS) entry which is preliminary data.</text>
</comment>
<evidence type="ECO:0000313" key="4">
    <source>
        <dbReference type="EMBL" id="KAG5444378.1"/>
    </source>
</evidence>
<organism evidence="4 5">
    <name type="scientific">Clonorchis sinensis</name>
    <name type="common">Chinese liver fluke</name>
    <dbReference type="NCBI Taxonomy" id="79923"/>
    <lineage>
        <taxon>Eukaryota</taxon>
        <taxon>Metazoa</taxon>
        <taxon>Spiralia</taxon>
        <taxon>Lophotrochozoa</taxon>
        <taxon>Platyhelminthes</taxon>
        <taxon>Trematoda</taxon>
        <taxon>Digenea</taxon>
        <taxon>Opisthorchiida</taxon>
        <taxon>Opisthorchiata</taxon>
        <taxon>Opisthorchiidae</taxon>
        <taxon>Clonorchis</taxon>
    </lineage>
</organism>
<dbReference type="GO" id="GO:0072380">
    <property type="term" value="C:TRC complex"/>
    <property type="evidence" value="ECO:0007669"/>
    <property type="project" value="TreeGrafter"/>
</dbReference>
<reference evidence="4 5" key="2">
    <citation type="journal article" date="2021" name="Genomics">
        <title>High-quality reference genome for Clonorchis sinensis.</title>
        <authorList>
            <person name="Young N.D."/>
            <person name="Stroehlein A.J."/>
            <person name="Kinkar L."/>
            <person name="Wang T."/>
            <person name="Sohn W.M."/>
            <person name="Chang B.C.H."/>
            <person name="Kaur P."/>
            <person name="Weisz D."/>
            <person name="Dudchenko O."/>
            <person name="Aiden E.L."/>
            <person name="Korhonen P.K."/>
            <person name="Gasser R.B."/>
        </authorList>
    </citation>
    <scope>NUCLEOTIDE SEQUENCE [LARGE SCALE GENOMIC DNA]</scope>
    <source>
        <strain evidence="4">Cs-k2</strain>
    </source>
</reference>
<dbReference type="SUPFAM" id="SSF48452">
    <property type="entry name" value="TPR-like"/>
    <property type="match status" value="1"/>
</dbReference>
<dbReference type="STRING" id="79923.A0A3R7G6X0"/>
<keyword evidence="1" id="KW-0677">Repeat</keyword>
<proteinExistence type="predicted"/>
<dbReference type="Gene3D" id="1.25.40.10">
    <property type="entry name" value="Tetratricopeptide repeat domain"/>
    <property type="match status" value="1"/>
</dbReference>
<dbReference type="Proteomes" id="UP000286415">
    <property type="component" value="Unassembled WGS sequence"/>
</dbReference>
<dbReference type="Pfam" id="PF00515">
    <property type="entry name" value="TPR_1"/>
    <property type="match status" value="3"/>
</dbReference>
<keyword evidence="5" id="KW-1185">Reference proteome</keyword>